<evidence type="ECO:0000256" key="1">
    <source>
        <dbReference type="ARBA" id="ARBA00009636"/>
    </source>
</evidence>
<protein>
    <recommendedName>
        <fullName evidence="5">Tubulin/FtsZ GTPase domain-containing protein</fullName>
    </recommendedName>
</protein>
<dbReference type="InterPro" id="IPR000217">
    <property type="entry name" value="Tubulin"/>
</dbReference>
<dbReference type="PRINTS" id="PR01161">
    <property type="entry name" value="TUBULIN"/>
</dbReference>
<sequence>MHITKGNSQNTHHVAVAGNEMPTVETSMVLGKQLGLIWSCLVGHVITRVHRELVPMGMISNDSKLWRIREEYPDHMMLTFSVFPSPKVSDIVVEPYNATLSLHQLVENANECMVLDNEALYDICFRTLNLATPTFDNLERYPYVLKLALLKRRPSRSIKDLRDEYSTSKEKGLFLKQGQYYMDGVWAESGTPTGPEVAQARC</sequence>
<keyword evidence="7" id="KW-1185">Reference proteome</keyword>
<evidence type="ECO:0000256" key="2">
    <source>
        <dbReference type="ARBA" id="ARBA00022701"/>
    </source>
</evidence>
<gene>
    <name evidence="6" type="ORF">VNO77_27607</name>
</gene>
<dbReference type="GO" id="GO:0005200">
    <property type="term" value="F:structural constituent of cytoskeleton"/>
    <property type="evidence" value="ECO:0007669"/>
    <property type="project" value="InterPro"/>
</dbReference>
<name>A0AAN9KXL0_CANGL</name>
<dbReference type="EMBL" id="JAYMYQ010000006">
    <property type="protein sequence ID" value="KAK7324088.1"/>
    <property type="molecule type" value="Genomic_DNA"/>
</dbReference>
<accession>A0AAN9KXL0</accession>
<evidence type="ECO:0000313" key="7">
    <source>
        <dbReference type="Proteomes" id="UP001367508"/>
    </source>
</evidence>
<dbReference type="InterPro" id="IPR003008">
    <property type="entry name" value="Tubulin_FtsZ_GTPase"/>
</dbReference>
<comment type="caution">
    <text evidence="6">The sequence shown here is derived from an EMBL/GenBank/DDBJ whole genome shotgun (WGS) entry which is preliminary data.</text>
</comment>
<feature type="domain" description="Tubulin/FtsZ GTPase" evidence="5">
    <location>
        <begin position="67"/>
        <end position="124"/>
    </location>
</feature>
<dbReference type="GO" id="GO:0005525">
    <property type="term" value="F:GTP binding"/>
    <property type="evidence" value="ECO:0007669"/>
    <property type="project" value="UniProtKB-KW"/>
</dbReference>
<comment type="similarity">
    <text evidence="1">Belongs to the tubulin family.</text>
</comment>
<dbReference type="Gene3D" id="3.40.50.1440">
    <property type="entry name" value="Tubulin/FtsZ, GTPase domain"/>
    <property type="match status" value="1"/>
</dbReference>
<dbReference type="InterPro" id="IPR036525">
    <property type="entry name" value="Tubulin/FtsZ_GTPase_sf"/>
</dbReference>
<keyword evidence="4" id="KW-0342">GTP-binding</keyword>
<dbReference type="GO" id="GO:0007017">
    <property type="term" value="P:microtubule-based process"/>
    <property type="evidence" value="ECO:0007669"/>
    <property type="project" value="InterPro"/>
</dbReference>
<keyword evidence="2" id="KW-0493">Microtubule</keyword>
<dbReference type="SUPFAM" id="SSF52490">
    <property type="entry name" value="Tubulin nucleotide-binding domain-like"/>
    <property type="match status" value="1"/>
</dbReference>
<evidence type="ECO:0000259" key="5">
    <source>
        <dbReference type="Pfam" id="PF00091"/>
    </source>
</evidence>
<dbReference type="InterPro" id="IPR002453">
    <property type="entry name" value="Beta_tubulin"/>
</dbReference>
<dbReference type="Pfam" id="PF00091">
    <property type="entry name" value="Tubulin"/>
    <property type="match status" value="1"/>
</dbReference>
<organism evidence="6 7">
    <name type="scientific">Canavalia gladiata</name>
    <name type="common">Sword bean</name>
    <name type="synonym">Dolichos gladiatus</name>
    <dbReference type="NCBI Taxonomy" id="3824"/>
    <lineage>
        <taxon>Eukaryota</taxon>
        <taxon>Viridiplantae</taxon>
        <taxon>Streptophyta</taxon>
        <taxon>Embryophyta</taxon>
        <taxon>Tracheophyta</taxon>
        <taxon>Spermatophyta</taxon>
        <taxon>Magnoliopsida</taxon>
        <taxon>eudicotyledons</taxon>
        <taxon>Gunneridae</taxon>
        <taxon>Pentapetalae</taxon>
        <taxon>rosids</taxon>
        <taxon>fabids</taxon>
        <taxon>Fabales</taxon>
        <taxon>Fabaceae</taxon>
        <taxon>Papilionoideae</taxon>
        <taxon>50 kb inversion clade</taxon>
        <taxon>NPAAA clade</taxon>
        <taxon>indigoferoid/millettioid clade</taxon>
        <taxon>Phaseoleae</taxon>
        <taxon>Canavalia</taxon>
    </lineage>
</organism>
<dbReference type="PANTHER" id="PTHR11588">
    <property type="entry name" value="TUBULIN"/>
    <property type="match status" value="1"/>
</dbReference>
<keyword evidence="3" id="KW-0547">Nucleotide-binding</keyword>
<evidence type="ECO:0000256" key="3">
    <source>
        <dbReference type="ARBA" id="ARBA00022741"/>
    </source>
</evidence>
<evidence type="ECO:0000313" key="6">
    <source>
        <dbReference type="EMBL" id="KAK7324088.1"/>
    </source>
</evidence>
<evidence type="ECO:0000256" key="4">
    <source>
        <dbReference type="ARBA" id="ARBA00023134"/>
    </source>
</evidence>
<reference evidence="6 7" key="1">
    <citation type="submission" date="2024-01" db="EMBL/GenBank/DDBJ databases">
        <title>The genomes of 5 underutilized Papilionoideae crops provide insights into root nodulation and disease resistanc.</title>
        <authorList>
            <person name="Jiang F."/>
        </authorList>
    </citation>
    <scope>NUCLEOTIDE SEQUENCE [LARGE SCALE GENOMIC DNA]</scope>
    <source>
        <strain evidence="6">LVBAO_FW01</strain>
        <tissue evidence="6">Leaves</tissue>
    </source>
</reference>
<proteinExistence type="inferred from homology"/>
<dbReference type="GO" id="GO:0005874">
    <property type="term" value="C:microtubule"/>
    <property type="evidence" value="ECO:0007669"/>
    <property type="project" value="UniProtKB-KW"/>
</dbReference>
<dbReference type="Proteomes" id="UP001367508">
    <property type="component" value="Unassembled WGS sequence"/>
</dbReference>
<dbReference type="GO" id="GO:0003924">
    <property type="term" value="F:GTPase activity"/>
    <property type="evidence" value="ECO:0007669"/>
    <property type="project" value="InterPro"/>
</dbReference>
<dbReference type="PRINTS" id="PR01163">
    <property type="entry name" value="BETATUBULIN"/>
</dbReference>
<dbReference type="AlphaFoldDB" id="A0AAN9KXL0"/>